<keyword evidence="2" id="KW-1185">Reference proteome</keyword>
<dbReference type="Proteomes" id="UP001207742">
    <property type="component" value="Unassembled WGS sequence"/>
</dbReference>
<evidence type="ECO:0000313" key="1">
    <source>
        <dbReference type="EMBL" id="MCW3488361.1"/>
    </source>
</evidence>
<gene>
    <name evidence="1" type="ORF">OL497_30995</name>
</gene>
<name>A0ABT3IWT6_9BACT</name>
<dbReference type="EMBL" id="JAPDNS010000002">
    <property type="protein sequence ID" value="MCW3488361.1"/>
    <property type="molecule type" value="Genomic_DNA"/>
</dbReference>
<evidence type="ECO:0000313" key="2">
    <source>
        <dbReference type="Proteomes" id="UP001207742"/>
    </source>
</evidence>
<sequence length="206" mass="23502">MNKVHTTTAITNIQAISIGQIIMDDSNYLTLWGHVQLEEVWHLCDFVTTYEVMNTMLRYGHDKHDAVQMTIVKKLENMRRIPEIIDLETELGAAVVFDNMTFCLQKPSLQPENNWEPYSDEECYYIEKVVALPPMPALPDLPPAALAGSRNSLTECISTFQHYYALYLGFIELELEEEAARMEAGLADDHLFSMAYHAWQLPASGQ</sequence>
<accession>A0ABT3IWT6</accession>
<protein>
    <submittedName>
        <fullName evidence="1">Uncharacterized protein</fullName>
    </submittedName>
</protein>
<reference evidence="1 2" key="1">
    <citation type="submission" date="2022-10" db="EMBL/GenBank/DDBJ databases">
        <title>Chitinophaga nivalis PC15 sp. nov., isolated from Pyeongchang county, South Korea.</title>
        <authorList>
            <person name="Trinh H.N."/>
        </authorList>
    </citation>
    <scope>NUCLEOTIDE SEQUENCE [LARGE SCALE GENOMIC DNA]</scope>
    <source>
        <strain evidence="1 2">PC14</strain>
    </source>
</reference>
<proteinExistence type="predicted"/>
<comment type="caution">
    <text evidence="1">The sequence shown here is derived from an EMBL/GenBank/DDBJ whole genome shotgun (WGS) entry which is preliminary data.</text>
</comment>
<dbReference type="RefSeq" id="WP_264735163.1">
    <property type="nucleotide sequence ID" value="NZ_JAPDNR010000001.1"/>
</dbReference>
<organism evidence="1 2">
    <name type="scientific">Chitinophaga nivalis</name>
    <dbReference type="NCBI Taxonomy" id="2991709"/>
    <lineage>
        <taxon>Bacteria</taxon>
        <taxon>Pseudomonadati</taxon>
        <taxon>Bacteroidota</taxon>
        <taxon>Chitinophagia</taxon>
        <taxon>Chitinophagales</taxon>
        <taxon>Chitinophagaceae</taxon>
        <taxon>Chitinophaga</taxon>
    </lineage>
</organism>